<keyword evidence="2" id="KW-1185">Reference proteome</keyword>
<keyword evidence="1" id="KW-0067">ATP-binding</keyword>
<protein>
    <submittedName>
        <fullName evidence="1">DEAD/DEAH box helicase</fullName>
    </submittedName>
</protein>
<keyword evidence="1" id="KW-0347">Helicase</keyword>
<dbReference type="EMBL" id="BROD01000001">
    <property type="protein sequence ID" value="GKX66928.1"/>
    <property type="molecule type" value="Genomic_DNA"/>
</dbReference>
<sequence>MIEDFKKLGLNEELLEAVESLKIAEPTEIQEKAIPVALDGKSIIGQSETGTGKTLAYLLPILQRIDSSKQEMQCIILAPTHELVAQINNTVKELIVSSGLSIKSTSLIGSANIKRQMDKLKEKPQILVGSSGRVLELIGKKKITTHTIKVLVMDEGDKLLDKNNIDNVKKIVKLTPNNKQTMLFSATLANDTLSKCKELVGEAEVIRVKASNKVNENISHVYFLVEHRDKIEALRKLINAAKPEKALVFINSSYDVNMTLSKLQFNKIKAEALHGVNFKENRQKALEDFRKGNIQVLVASDIAARGLDIKGITHVINLDIPEDPKDYLHRVGRVGRAGEKGVAYSIVTEREESFIKQFEKNFNIIIEKKQIYMAEIVDQAPKYKAKKDKYANKSKISSTKKAVLNKKTPVEEEVKEKDFRRDRVKDKDFSKDSYKTEKLNKKPKKGANEYGKSNFFSSRKSSK</sequence>
<keyword evidence="1" id="KW-0378">Hydrolase</keyword>
<keyword evidence="1" id="KW-0547">Nucleotide-binding</keyword>
<proteinExistence type="predicted"/>
<comment type="caution">
    <text evidence="1">The sequence shown here is derived from an EMBL/GenBank/DDBJ whole genome shotgun (WGS) entry which is preliminary data.</text>
</comment>
<dbReference type="Proteomes" id="UP001058074">
    <property type="component" value="Unassembled WGS sequence"/>
</dbReference>
<accession>A0ACB5RCZ7</accession>
<organism evidence="1 2">
    <name type="scientific">Inconstantimicrobium mannanitabidum</name>
    <dbReference type="NCBI Taxonomy" id="1604901"/>
    <lineage>
        <taxon>Bacteria</taxon>
        <taxon>Bacillati</taxon>
        <taxon>Bacillota</taxon>
        <taxon>Clostridia</taxon>
        <taxon>Eubacteriales</taxon>
        <taxon>Clostridiaceae</taxon>
        <taxon>Inconstantimicrobium</taxon>
    </lineage>
</organism>
<evidence type="ECO:0000313" key="1">
    <source>
        <dbReference type="EMBL" id="GKX66928.1"/>
    </source>
</evidence>
<evidence type="ECO:0000313" key="2">
    <source>
        <dbReference type="Proteomes" id="UP001058074"/>
    </source>
</evidence>
<gene>
    <name evidence="1" type="primary">rhlE</name>
    <name evidence="1" type="ORF">rsdtw13_21860</name>
</gene>
<reference evidence="1" key="1">
    <citation type="journal article" date="2025" name="Int. J. Syst. Evol. Microbiol.">
        <title>Inconstantimicrobium mannanitabidum sp. nov., a novel member of the family Clostridiaceae isolated from anoxic soil under the treatment of reductive soil disinfestation.</title>
        <authorList>
            <person name="Ueki A."/>
            <person name="Tonouchi A."/>
            <person name="Honma S."/>
            <person name="Kaku N."/>
            <person name="Ueki K."/>
        </authorList>
    </citation>
    <scope>NUCLEOTIDE SEQUENCE</scope>
    <source>
        <strain evidence="1">TW13</strain>
    </source>
</reference>
<name>A0ACB5RCZ7_9CLOT</name>